<keyword evidence="5 7" id="KW-1133">Transmembrane helix</keyword>
<keyword evidence="10" id="KW-1185">Reference proteome</keyword>
<evidence type="ECO:0000256" key="2">
    <source>
        <dbReference type="ARBA" id="ARBA00022448"/>
    </source>
</evidence>
<evidence type="ECO:0000256" key="5">
    <source>
        <dbReference type="ARBA" id="ARBA00022989"/>
    </source>
</evidence>
<gene>
    <name evidence="9" type="ORF">GCM10007898_13310</name>
</gene>
<accession>A0ABQ5XAW1</accession>
<feature type="transmembrane region" description="Helical" evidence="7">
    <location>
        <begin position="12"/>
        <end position="38"/>
    </location>
</feature>
<feature type="transmembrane region" description="Helical" evidence="7">
    <location>
        <begin position="226"/>
        <end position="247"/>
    </location>
</feature>
<feature type="transmembrane region" description="Helical" evidence="7">
    <location>
        <begin position="44"/>
        <end position="69"/>
    </location>
</feature>
<dbReference type="RefSeq" id="WP_284331208.1">
    <property type="nucleotide sequence ID" value="NZ_BSOA01000012.1"/>
</dbReference>
<evidence type="ECO:0000313" key="10">
    <source>
        <dbReference type="Proteomes" id="UP001156627"/>
    </source>
</evidence>
<feature type="domain" description="Major facilitator superfamily (MFS) profile" evidence="8">
    <location>
        <begin position="6"/>
        <end position="400"/>
    </location>
</feature>
<dbReference type="InterPro" id="IPR020846">
    <property type="entry name" value="MFS_dom"/>
</dbReference>
<feature type="transmembrane region" description="Helical" evidence="7">
    <location>
        <begin position="378"/>
        <end position="397"/>
    </location>
</feature>
<evidence type="ECO:0000256" key="7">
    <source>
        <dbReference type="SAM" id="Phobius"/>
    </source>
</evidence>
<evidence type="ECO:0000256" key="3">
    <source>
        <dbReference type="ARBA" id="ARBA00022475"/>
    </source>
</evidence>
<dbReference type="Pfam" id="PF07690">
    <property type="entry name" value="MFS_1"/>
    <property type="match status" value="1"/>
</dbReference>
<evidence type="ECO:0000256" key="6">
    <source>
        <dbReference type="ARBA" id="ARBA00023136"/>
    </source>
</evidence>
<organism evidence="9 10">
    <name type="scientific">Dyella flagellata</name>
    <dbReference type="NCBI Taxonomy" id="1867833"/>
    <lineage>
        <taxon>Bacteria</taxon>
        <taxon>Pseudomonadati</taxon>
        <taxon>Pseudomonadota</taxon>
        <taxon>Gammaproteobacteria</taxon>
        <taxon>Lysobacterales</taxon>
        <taxon>Rhodanobacteraceae</taxon>
        <taxon>Dyella</taxon>
    </lineage>
</organism>
<dbReference type="PANTHER" id="PTHR43266:SF10">
    <property type="entry name" value="BACILYSIN EXPORTER BACE-RELATED"/>
    <property type="match status" value="1"/>
</dbReference>
<evidence type="ECO:0000256" key="1">
    <source>
        <dbReference type="ARBA" id="ARBA00004651"/>
    </source>
</evidence>
<feature type="transmembrane region" description="Helical" evidence="7">
    <location>
        <begin position="78"/>
        <end position="98"/>
    </location>
</feature>
<feature type="transmembrane region" description="Helical" evidence="7">
    <location>
        <begin position="104"/>
        <end position="123"/>
    </location>
</feature>
<feature type="transmembrane region" description="Helical" evidence="7">
    <location>
        <begin position="144"/>
        <end position="162"/>
    </location>
</feature>
<dbReference type="PROSITE" id="PS50850">
    <property type="entry name" value="MFS"/>
    <property type="match status" value="1"/>
</dbReference>
<proteinExistence type="predicted"/>
<feature type="transmembrane region" description="Helical" evidence="7">
    <location>
        <begin position="283"/>
        <end position="304"/>
    </location>
</feature>
<dbReference type="CDD" id="cd06173">
    <property type="entry name" value="MFS_MefA_like"/>
    <property type="match status" value="1"/>
</dbReference>
<feature type="transmembrane region" description="Helical" evidence="7">
    <location>
        <begin position="253"/>
        <end position="276"/>
    </location>
</feature>
<dbReference type="InterPro" id="IPR011701">
    <property type="entry name" value="MFS"/>
</dbReference>
<dbReference type="EMBL" id="BSOA01000012">
    <property type="protein sequence ID" value="GLQ87763.1"/>
    <property type="molecule type" value="Genomic_DNA"/>
</dbReference>
<feature type="transmembrane region" description="Helical" evidence="7">
    <location>
        <begin position="347"/>
        <end position="372"/>
    </location>
</feature>
<keyword evidence="6 7" id="KW-0472">Membrane</keyword>
<comment type="subcellular location">
    <subcellularLocation>
        <location evidence="1">Cell membrane</location>
        <topology evidence="1">Multi-pass membrane protein</topology>
    </subcellularLocation>
</comment>
<keyword evidence="3" id="KW-1003">Cell membrane</keyword>
<keyword evidence="2" id="KW-0813">Transport</keyword>
<dbReference type="SUPFAM" id="SSF103473">
    <property type="entry name" value="MFS general substrate transporter"/>
    <property type="match status" value="1"/>
</dbReference>
<feature type="transmembrane region" description="Helical" evidence="7">
    <location>
        <begin position="310"/>
        <end position="335"/>
    </location>
</feature>
<keyword evidence="4 7" id="KW-0812">Transmembrane</keyword>
<dbReference type="Proteomes" id="UP001156627">
    <property type="component" value="Unassembled WGS sequence"/>
</dbReference>
<protein>
    <submittedName>
        <fullName evidence="9">MFS transporter</fullName>
    </submittedName>
</protein>
<comment type="caution">
    <text evidence="9">The sequence shown here is derived from an EMBL/GenBank/DDBJ whole genome shotgun (WGS) entry which is preliminary data.</text>
</comment>
<reference evidence="10" key="1">
    <citation type="journal article" date="2019" name="Int. J. Syst. Evol. Microbiol.">
        <title>The Global Catalogue of Microorganisms (GCM) 10K type strain sequencing project: providing services to taxonomists for standard genome sequencing and annotation.</title>
        <authorList>
            <consortium name="The Broad Institute Genomics Platform"/>
            <consortium name="The Broad Institute Genome Sequencing Center for Infectious Disease"/>
            <person name="Wu L."/>
            <person name="Ma J."/>
        </authorList>
    </citation>
    <scope>NUCLEOTIDE SEQUENCE [LARGE SCALE GENOMIC DNA]</scope>
    <source>
        <strain evidence="10">NBRC 111981</strain>
    </source>
</reference>
<dbReference type="InterPro" id="IPR036259">
    <property type="entry name" value="MFS_trans_sf"/>
</dbReference>
<evidence type="ECO:0000259" key="8">
    <source>
        <dbReference type="PROSITE" id="PS50850"/>
    </source>
</evidence>
<dbReference type="PANTHER" id="PTHR43266">
    <property type="entry name" value="MACROLIDE-EFFLUX PROTEIN"/>
    <property type="match status" value="1"/>
</dbReference>
<evidence type="ECO:0000313" key="9">
    <source>
        <dbReference type="EMBL" id="GLQ87763.1"/>
    </source>
</evidence>
<name>A0ABQ5XAW1_9GAMM</name>
<evidence type="ECO:0000256" key="4">
    <source>
        <dbReference type="ARBA" id="ARBA00022692"/>
    </source>
</evidence>
<dbReference type="Gene3D" id="1.20.1250.20">
    <property type="entry name" value="MFS general substrate transporter like domains"/>
    <property type="match status" value="1"/>
</dbReference>
<sequence length="407" mass="42651">MNSGNLLRHSGFLRLLAGTTATLLGDQFTMIAIPWLVLRLTHDSMVLGTVMACVGFPRVLLLMVAGVLVDRYSPRSSLIASSVVGSGVLITFGSLVLAGAMSLHLMYAFAVVMGVVGSFAIPARMSILPRLVEPAQLQAANSMMMAASQGAILLGPILAGLLSSTPKGLAIAFLVDGSCFLIAAFNVPRLTLPAKAEQEADTHLLASIFDGIKWLFGDRTLRTLTCYWATAALIASGPVQVGLPVLVQQQLGMGSAAFGILISVNGFGQLAGVVISGLKWLKAIPLGIAVCLIDLAAGLAMFGMGVNHLLAVSIALMLTLGVGMGFVQVSLYTWIQNRIPKHLLGRIISILTLIMTGISPLSALLTGVLTHYISMPQLFVLGGMLLSSFALVSVLTSRTIRSVQAVS</sequence>